<dbReference type="Gene3D" id="3.40.50.300">
    <property type="entry name" value="P-loop containing nucleotide triphosphate hydrolases"/>
    <property type="match status" value="2"/>
</dbReference>
<evidence type="ECO:0000256" key="4">
    <source>
        <dbReference type="ARBA" id="ARBA00022840"/>
    </source>
</evidence>
<keyword evidence="8" id="KW-1185">Reference proteome</keyword>
<keyword evidence="4" id="KW-0067">ATP-binding</keyword>
<organism evidence="7 8">
    <name type="scientific">Catenisphaera adipataccumulans</name>
    <dbReference type="NCBI Taxonomy" id="700500"/>
    <lineage>
        <taxon>Bacteria</taxon>
        <taxon>Bacillati</taxon>
        <taxon>Bacillota</taxon>
        <taxon>Erysipelotrichia</taxon>
        <taxon>Erysipelotrichales</taxon>
        <taxon>Erysipelotrichaceae</taxon>
        <taxon>Catenisphaera</taxon>
    </lineage>
</organism>
<dbReference type="GO" id="GO:0004386">
    <property type="term" value="F:helicase activity"/>
    <property type="evidence" value="ECO:0007669"/>
    <property type="project" value="UniProtKB-KW"/>
</dbReference>
<comment type="caution">
    <text evidence="7">The sequence shown here is derived from an EMBL/GenBank/DDBJ whole genome shotgun (WGS) entry which is preliminary data.</text>
</comment>
<dbReference type="PANTHER" id="PTHR11274">
    <property type="entry name" value="RAD25/XP-B DNA REPAIR HELICASE"/>
    <property type="match status" value="1"/>
</dbReference>
<dbReference type="Pfam" id="PF00271">
    <property type="entry name" value="Helicase_C"/>
    <property type="match status" value="1"/>
</dbReference>
<dbReference type="InterPro" id="IPR001650">
    <property type="entry name" value="Helicase_C-like"/>
</dbReference>
<dbReference type="GO" id="GO:0005524">
    <property type="term" value="F:ATP binding"/>
    <property type="evidence" value="ECO:0007669"/>
    <property type="project" value="UniProtKB-KW"/>
</dbReference>
<dbReference type="PROSITE" id="PS51194">
    <property type="entry name" value="HELICASE_CTER"/>
    <property type="match status" value="1"/>
</dbReference>
<evidence type="ECO:0000259" key="6">
    <source>
        <dbReference type="PROSITE" id="PS51194"/>
    </source>
</evidence>
<protein>
    <submittedName>
        <fullName evidence="7">Superfamily II DNA or RNA helicase/HKD family nuclease</fullName>
    </submittedName>
</protein>
<gene>
    <name evidence="7" type="ORF">HNQ47_000704</name>
</gene>
<dbReference type="Gene3D" id="3.30.870.10">
    <property type="entry name" value="Endonuclease Chain A"/>
    <property type="match status" value="1"/>
</dbReference>
<dbReference type="InterPro" id="IPR050615">
    <property type="entry name" value="ATP-dep_DNA_Helicase"/>
</dbReference>
<dbReference type="InterPro" id="IPR006935">
    <property type="entry name" value="Helicase/UvrB_N"/>
</dbReference>
<dbReference type="InterPro" id="IPR027417">
    <property type="entry name" value="P-loop_NTPase"/>
</dbReference>
<dbReference type="SUPFAM" id="SSF52540">
    <property type="entry name" value="P-loop containing nucleoside triphosphate hydrolases"/>
    <property type="match status" value="1"/>
</dbReference>
<accession>A0A7W8CW54</accession>
<dbReference type="SMART" id="SM00490">
    <property type="entry name" value="HELICc"/>
    <property type="match status" value="1"/>
</dbReference>
<evidence type="ECO:0000256" key="3">
    <source>
        <dbReference type="ARBA" id="ARBA00022806"/>
    </source>
</evidence>
<dbReference type="CDD" id="cd17926">
    <property type="entry name" value="DEXHc_RE"/>
    <property type="match status" value="1"/>
</dbReference>
<dbReference type="PANTHER" id="PTHR11274:SF0">
    <property type="entry name" value="GENERAL TRANSCRIPTION AND DNA REPAIR FACTOR IIH HELICASE SUBUNIT XPB"/>
    <property type="match status" value="1"/>
</dbReference>
<name>A0A7W8CW54_9FIRM</name>
<keyword evidence="3 7" id="KW-0347">Helicase</keyword>
<dbReference type="GO" id="GO:0016787">
    <property type="term" value="F:hydrolase activity"/>
    <property type="evidence" value="ECO:0007669"/>
    <property type="project" value="UniProtKB-KW"/>
</dbReference>
<dbReference type="EMBL" id="JACHHK010000002">
    <property type="protein sequence ID" value="MBB5182685.1"/>
    <property type="molecule type" value="Genomic_DNA"/>
</dbReference>
<reference evidence="7 8" key="1">
    <citation type="submission" date="2020-08" db="EMBL/GenBank/DDBJ databases">
        <title>Genomic Encyclopedia of Type Strains, Phase IV (KMG-IV): sequencing the most valuable type-strain genomes for metagenomic binning, comparative biology and taxonomic classification.</title>
        <authorList>
            <person name="Goeker M."/>
        </authorList>
    </citation>
    <scope>NUCLEOTIDE SEQUENCE [LARGE SCALE GENOMIC DNA]</scope>
    <source>
        <strain evidence="7 8">DSM 25799</strain>
    </source>
</reference>
<feature type="domain" description="Helicase C-terminal" evidence="6">
    <location>
        <begin position="532"/>
        <end position="696"/>
    </location>
</feature>
<dbReference type="PROSITE" id="PS51192">
    <property type="entry name" value="HELICASE_ATP_BIND_1"/>
    <property type="match status" value="1"/>
</dbReference>
<dbReference type="Proteomes" id="UP000539953">
    <property type="component" value="Unassembled WGS sequence"/>
</dbReference>
<evidence type="ECO:0000313" key="7">
    <source>
        <dbReference type="EMBL" id="MBB5182685.1"/>
    </source>
</evidence>
<dbReference type="Pfam" id="PF04851">
    <property type="entry name" value="ResIII"/>
    <property type="match status" value="1"/>
</dbReference>
<evidence type="ECO:0000256" key="1">
    <source>
        <dbReference type="ARBA" id="ARBA00022741"/>
    </source>
</evidence>
<dbReference type="CDD" id="cd09179">
    <property type="entry name" value="PLDc_N_DEXD_a"/>
    <property type="match status" value="1"/>
</dbReference>
<dbReference type="InterPro" id="IPR014001">
    <property type="entry name" value="Helicase_ATP-bd"/>
</dbReference>
<dbReference type="RefSeq" id="WP_183327554.1">
    <property type="nucleotide sequence ID" value="NZ_JACHHK010000002.1"/>
</dbReference>
<proteinExistence type="predicted"/>
<evidence type="ECO:0000313" key="8">
    <source>
        <dbReference type="Proteomes" id="UP000539953"/>
    </source>
</evidence>
<keyword evidence="2" id="KW-0378">Hydrolase</keyword>
<evidence type="ECO:0000256" key="2">
    <source>
        <dbReference type="ARBA" id="ARBA00022801"/>
    </source>
</evidence>
<dbReference type="AlphaFoldDB" id="A0A7W8CW54"/>
<dbReference type="SMART" id="SM00487">
    <property type="entry name" value="DEXDc"/>
    <property type="match status" value="1"/>
</dbReference>
<keyword evidence="1" id="KW-0547">Nucleotide-binding</keyword>
<sequence length="733" mass="84461">MSLKDQHIKSEYRSLVDNVIQDFYLPLLHEATLYRRAVGFFSSSSLIEISKGVGDMARNGGKIEIIASPYLSDEDIEAIHTGYDNREKIIENALMRQLTDQYTDYFSVERLNLLANLIADGVMDIRIAYTDNHHGLGMYHEKMGIIEDFEGNRVAFSGSMNESRTAMSINYEAIDVFCDWRGEEAERVNLKENAFTSLWNNVEPNLQVLEFPKISKVLIEKYRKKEPNFDIDHEQFRKRDKIYVETMTKEEWKVAEAGPIGPRVPYDIELHDYQKQAISAWVGENYRGIFDMATGTGKTYTGLGAIAKLSEDLRDDLAVIIVAPFKHLVEQWVEDIRRFNMSPIVAYGDPEYKDWKKKLSKAVLDQKIRYDKKFLCVICTNATFTNQFLQEQISKIKAPILLVVDEAHNFGAKSYSRFLDDRFTYRLALSATLDRYRDEEGTAVLYNFFGKKCIEYTLERAIEEKKLTPYKYHPILIYLSDIELESYEELSYEMSKCLIKGKDGKYKLNKRGEILALKRSRIVAGAIQKLDALKKAIEPYKNDNNILVYCGATRVIEETDDNPDDESDIRQIEAVTKILGNELGMSVARFTSEENMEQRSMIKKHFQDGDLQAIVAIKCLDEGVNIPSIRTAFILASTTNPKEYIQRRGRVLRKAPNKSFAEIYDFVTLPRPLDAVSGLTSEQANRDKTLVENELARIIEFGRLAMNSMEANNLIWQIKEVYHLDEIEEEQMK</sequence>
<dbReference type="GO" id="GO:0003677">
    <property type="term" value="F:DNA binding"/>
    <property type="evidence" value="ECO:0007669"/>
    <property type="project" value="InterPro"/>
</dbReference>
<feature type="domain" description="Helicase ATP-binding" evidence="5">
    <location>
        <begin position="279"/>
        <end position="451"/>
    </location>
</feature>
<evidence type="ECO:0000259" key="5">
    <source>
        <dbReference type="PROSITE" id="PS51192"/>
    </source>
</evidence>